<dbReference type="Proteomes" id="UP000006911">
    <property type="component" value="Unassembled WGS sequence"/>
</dbReference>
<feature type="chain" id="PRO_5003072522" evidence="2">
    <location>
        <begin position="19"/>
        <end position="397"/>
    </location>
</feature>
<dbReference type="eggNOG" id="ENOG502SEXN">
    <property type="taxonomic scope" value="Eukaryota"/>
</dbReference>
<protein>
    <submittedName>
        <fullName evidence="3">(Perigord truffle) hypothetical protein</fullName>
    </submittedName>
</protein>
<dbReference type="AlphaFoldDB" id="D5G515"/>
<keyword evidence="2" id="KW-0732">Signal</keyword>
<feature type="signal peptide" evidence="2">
    <location>
        <begin position="1"/>
        <end position="18"/>
    </location>
</feature>
<feature type="compositionally biased region" description="Low complexity" evidence="1">
    <location>
        <begin position="238"/>
        <end position="268"/>
    </location>
</feature>
<feature type="compositionally biased region" description="Polar residues" evidence="1">
    <location>
        <begin position="137"/>
        <end position="147"/>
    </location>
</feature>
<dbReference type="GeneID" id="9186306"/>
<organism evidence="3 4">
    <name type="scientific">Tuber melanosporum (strain Mel28)</name>
    <name type="common">Perigord black truffle</name>
    <dbReference type="NCBI Taxonomy" id="656061"/>
    <lineage>
        <taxon>Eukaryota</taxon>
        <taxon>Fungi</taxon>
        <taxon>Dikarya</taxon>
        <taxon>Ascomycota</taxon>
        <taxon>Pezizomycotina</taxon>
        <taxon>Pezizomycetes</taxon>
        <taxon>Pezizales</taxon>
        <taxon>Tuberaceae</taxon>
        <taxon>Tuber</taxon>
    </lineage>
</organism>
<evidence type="ECO:0000313" key="4">
    <source>
        <dbReference type="Proteomes" id="UP000006911"/>
    </source>
</evidence>
<dbReference type="EMBL" id="FN429995">
    <property type="protein sequence ID" value="CAZ79608.1"/>
    <property type="molecule type" value="Genomic_DNA"/>
</dbReference>
<feature type="region of interest" description="Disordered" evidence="1">
    <location>
        <begin position="128"/>
        <end position="151"/>
    </location>
</feature>
<feature type="region of interest" description="Disordered" evidence="1">
    <location>
        <begin position="224"/>
        <end position="295"/>
    </location>
</feature>
<accession>D5G515</accession>
<gene>
    <name evidence="3" type="ORF">GSTUM_00000321001</name>
</gene>
<sequence length="397" mass="39993">MHFSTSLLLSAFLTLGAAISEGVSGSRNHQYFHRRHARVDGVAPAEVMPAAVEPAVVEPAHVEPATVHGPPNNAVVDISTPPNNALITSASTIVHVTGTSIQTLVPTAIVTVVDDSTLLTSLSTPLATSGAKVAPTNGGTHELSSSYGVAPTSTSATAETVVSSTPPAKVTSSVVTTESIGVVTSITEGGSVFNCSSTSSLMPPTTLNTTSTSPSRGVNATTTPFSTITGNATIHPITSTPVTTNTTTNTTTTRKFSTKNSFTTTSTSIPTAARSSSTKTSSKHSTPALPSPSTTYKLTLATPSASAVASQSNGLDMGEFNKTKPCFDKKCEDPGSEMTFNKTVTFNVGSGGDGGIRLGRGPDVASAATGGRGGGTLRTGISVAVVVVGVSIALGVL</sequence>
<reference evidence="3 4" key="1">
    <citation type="journal article" date="2010" name="Nature">
        <title>Perigord black truffle genome uncovers evolutionary origins and mechanisms of symbiosis.</title>
        <authorList>
            <person name="Martin F."/>
            <person name="Kohler A."/>
            <person name="Murat C."/>
            <person name="Balestrini R."/>
            <person name="Coutinho P.M."/>
            <person name="Jaillon O."/>
            <person name="Montanini B."/>
            <person name="Morin E."/>
            <person name="Noel B."/>
            <person name="Percudani R."/>
            <person name="Porcel B."/>
            <person name="Rubini A."/>
            <person name="Amicucci A."/>
            <person name="Amselem J."/>
            <person name="Anthouard V."/>
            <person name="Arcioni S."/>
            <person name="Artiguenave F."/>
            <person name="Aury J.M."/>
            <person name="Ballario P."/>
            <person name="Bolchi A."/>
            <person name="Brenna A."/>
            <person name="Brun A."/>
            <person name="Buee M."/>
            <person name="Cantarel B."/>
            <person name="Chevalier G."/>
            <person name="Couloux A."/>
            <person name="Da Silva C."/>
            <person name="Denoeud F."/>
            <person name="Duplessis S."/>
            <person name="Ghignone S."/>
            <person name="Hilselberger B."/>
            <person name="Iotti M."/>
            <person name="Marcais B."/>
            <person name="Mello A."/>
            <person name="Miranda M."/>
            <person name="Pacioni G."/>
            <person name="Quesneville H."/>
            <person name="Riccioni C."/>
            <person name="Ruotolo R."/>
            <person name="Splivallo R."/>
            <person name="Stocchi V."/>
            <person name="Tisserant E."/>
            <person name="Viscomi A.R."/>
            <person name="Zambonelli A."/>
            <person name="Zampieri E."/>
            <person name="Henrissat B."/>
            <person name="Lebrun M.H."/>
            <person name="Paolocci F."/>
            <person name="Bonfante P."/>
            <person name="Ottonello S."/>
            <person name="Wincker P."/>
        </authorList>
    </citation>
    <scope>NUCLEOTIDE SEQUENCE [LARGE SCALE GENOMIC DNA]</scope>
    <source>
        <strain evidence="3 4">Mel28</strain>
    </source>
</reference>
<dbReference type="RefSeq" id="XP_002835451.1">
    <property type="nucleotide sequence ID" value="XM_002835405.1"/>
</dbReference>
<evidence type="ECO:0000313" key="3">
    <source>
        <dbReference type="EMBL" id="CAZ79608.1"/>
    </source>
</evidence>
<evidence type="ECO:0000256" key="1">
    <source>
        <dbReference type="SAM" id="MobiDB-lite"/>
    </source>
</evidence>
<name>D5G515_TUBMM</name>
<dbReference type="KEGG" id="tml:GSTUM_00000321001"/>
<evidence type="ECO:0000256" key="2">
    <source>
        <dbReference type="SAM" id="SignalP"/>
    </source>
</evidence>
<dbReference type="HOGENOM" id="CLU_694811_0_0_1"/>
<dbReference type="InParanoid" id="D5G515"/>
<keyword evidence="4" id="KW-1185">Reference proteome</keyword>
<feature type="compositionally biased region" description="Low complexity" evidence="1">
    <location>
        <begin position="275"/>
        <end position="286"/>
    </location>
</feature>
<proteinExistence type="predicted"/>